<comment type="similarity">
    <text evidence="3 6">Belongs to the MoeA family.</text>
</comment>
<name>A0ABT8YFK3_9SPHN</name>
<keyword evidence="6" id="KW-0479">Metal-binding</keyword>
<dbReference type="SMART" id="SM00852">
    <property type="entry name" value="MoCF_biosynth"/>
    <property type="match status" value="1"/>
</dbReference>
<dbReference type="InterPro" id="IPR036688">
    <property type="entry name" value="MoeA_C_domain_IV_sf"/>
</dbReference>
<keyword evidence="6" id="KW-0808">Transferase</keyword>
<organism evidence="8 9">
    <name type="scientific">Sphingomonas natans</name>
    <dbReference type="NCBI Taxonomy" id="3063330"/>
    <lineage>
        <taxon>Bacteria</taxon>
        <taxon>Pseudomonadati</taxon>
        <taxon>Pseudomonadota</taxon>
        <taxon>Alphaproteobacteria</taxon>
        <taxon>Sphingomonadales</taxon>
        <taxon>Sphingomonadaceae</taxon>
        <taxon>Sphingomonas</taxon>
    </lineage>
</organism>
<evidence type="ECO:0000259" key="7">
    <source>
        <dbReference type="SMART" id="SM00852"/>
    </source>
</evidence>
<dbReference type="Pfam" id="PF03453">
    <property type="entry name" value="MoeA_N"/>
    <property type="match status" value="1"/>
</dbReference>
<evidence type="ECO:0000313" key="9">
    <source>
        <dbReference type="Proteomes" id="UP001169764"/>
    </source>
</evidence>
<comment type="cofactor">
    <cofactor evidence="6">
        <name>Mg(2+)</name>
        <dbReference type="ChEBI" id="CHEBI:18420"/>
    </cofactor>
</comment>
<dbReference type="InterPro" id="IPR038987">
    <property type="entry name" value="MoeA-like"/>
</dbReference>
<dbReference type="PANTHER" id="PTHR10192">
    <property type="entry name" value="MOLYBDOPTERIN BIOSYNTHESIS PROTEIN"/>
    <property type="match status" value="1"/>
</dbReference>
<evidence type="ECO:0000256" key="5">
    <source>
        <dbReference type="ARBA" id="ARBA00047317"/>
    </source>
</evidence>
<dbReference type="SUPFAM" id="SSF63882">
    <property type="entry name" value="MoeA N-terminal region -like"/>
    <property type="match status" value="1"/>
</dbReference>
<dbReference type="InterPro" id="IPR036135">
    <property type="entry name" value="MoeA_linker/N_sf"/>
</dbReference>
<keyword evidence="4 6" id="KW-0501">Molybdenum cofactor biosynthesis</keyword>
<dbReference type="InterPro" id="IPR036425">
    <property type="entry name" value="MoaB/Mog-like_dom_sf"/>
</dbReference>
<gene>
    <name evidence="8" type="ORF">Q4F19_20710</name>
</gene>
<dbReference type="InterPro" id="IPR005111">
    <property type="entry name" value="MoeA_C_domain_IV"/>
</dbReference>
<dbReference type="CDD" id="cd00887">
    <property type="entry name" value="MoeA"/>
    <property type="match status" value="1"/>
</dbReference>
<dbReference type="Gene3D" id="3.40.980.10">
    <property type="entry name" value="MoaB/Mog-like domain"/>
    <property type="match status" value="1"/>
</dbReference>
<keyword evidence="6" id="KW-0500">Molybdenum</keyword>
<sequence length="392" mass="39717">MLAVAEAQARLLALAEPLPIETVLLAEAAGRFAASAVAARRTQPAADLSAMDGYAIRFADLPGPWRVVGESAAGAGLDRAIGAGEAARIFTGAPLPAGADTILIQEETSRDGDRVSLTGDAPARQGLFVRPKGSDFTDDAPLIAPGARLTPARIALAAIGGHGCLAVRRRPCVTILATGDELVEPGAPTAGVMLPSSNGPMLAAMLGDAADVTLHAIVRDDLDALAQAITEAAAHADILVTIGGASVGDHDLVRPALSRAGAELDFWRVAMRPGKPLMAGRLGGTTVLGLPGNPVSAFVTATLFLRPLVAHLAGAADPLPTTHYLPIADTLPANGERAAYLRARIADGALHVLPDQDSASLSTLAAADALVIRPPHAPALPAAASAAFLPLA</sequence>
<comment type="caution">
    <text evidence="8">The sequence shown here is derived from an EMBL/GenBank/DDBJ whole genome shotgun (WGS) entry which is preliminary data.</text>
</comment>
<keyword evidence="9" id="KW-1185">Reference proteome</keyword>
<dbReference type="SUPFAM" id="SSF53218">
    <property type="entry name" value="Molybdenum cofactor biosynthesis proteins"/>
    <property type="match status" value="1"/>
</dbReference>
<comment type="function">
    <text evidence="1 6">Catalyzes the insertion of molybdate into adenylated molybdopterin with the concomitant release of AMP.</text>
</comment>
<evidence type="ECO:0000313" key="8">
    <source>
        <dbReference type="EMBL" id="MDO6416817.1"/>
    </source>
</evidence>
<comment type="catalytic activity">
    <reaction evidence="5">
        <text>adenylyl-molybdopterin + molybdate = Mo-molybdopterin + AMP + H(+)</text>
        <dbReference type="Rhea" id="RHEA:35047"/>
        <dbReference type="ChEBI" id="CHEBI:15378"/>
        <dbReference type="ChEBI" id="CHEBI:36264"/>
        <dbReference type="ChEBI" id="CHEBI:62727"/>
        <dbReference type="ChEBI" id="CHEBI:71302"/>
        <dbReference type="ChEBI" id="CHEBI:456215"/>
        <dbReference type="EC" id="2.10.1.1"/>
    </reaction>
</comment>
<comment type="pathway">
    <text evidence="2 6">Cofactor biosynthesis; molybdopterin biosynthesis.</text>
</comment>
<reference evidence="8" key="1">
    <citation type="submission" date="2023-07" db="EMBL/GenBank/DDBJ databases">
        <authorList>
            <person name="Kim M."/>
        </authorList>
    </citation>
    <scope>NUCLEOTIDE SEQUENCE</scope>
    <source>
        <strain evidence="8">BIUV-7</strain>
    </source>
</reference>
<evidence type="ECO:0000256" key="2">
    <source>
        <dbReference type="ARBA" id="ARBA00005046"/>
    </source>
</evidence>
<dbReference type="Gene3D" id="2.170.190.11">
    <property type="entry name" value="Molybdopterin biosynthesis moea protein, domain 3"/>
    <property type="match status" value="1"/>
</dbReference>
<protein>
    <recommendedName>
        <fullName evidence="6">Molybdopterin molybdenumtransferase</fullName>
        <ecNumber evidence="6">2.10.1.1</ecNumber>
    </recommendedName>
</protein>
<evidence type="ECO:0000256" key="4">
    <source>
        <dbReference type="ARBA" id="ARBA00023150"/>
    </source>
</evidence>
<dbReference type="Pfam" id="PF03454">
    <property type="entry name" value="MoeA_C"/>
    <property type="match status" value="1"/>
</dbReference>
<dbReference type="Pfam" id="PF00994">
    <property type="entry name" value="MoCF_biosynth"/>
    <property type="match status" value="1"/>
</dbReference>
<dbReference type="EMBL" id="JAUOTP010000012">
    <property type="protein sequence ID" value="MDO6416817.1"/>
    <property type="molecule type" value="Genomic_DNA"/>
</dbReference>
<dbReference type="Gene3D" id="3.90.105.10">
    <property type="entry name" value="Molybdopterin biosynthesis moea protein, domain 2"/>
    <property type="match status" value="1"/>
</dbReference>
<dbReference type="InterPro" id="IPR001453">
    <property type="entry name" value="MoaB/Mog_dom"/>
</dbReference>
<evidence type="ECO:0000256" key="1">
    <source>
        <dbReference type="ARBA" id="ARBA00002901"/>
    </source>
</evidence>
<dbReference type="PANTHER" id="PTHR10192:SF5">
    <property type="entry name" value="GEPHYRIN"/>
    <property type="match status" value="1"/>
</dbReference>
<dbReference type="Gene3D" id="2.40.340.10">
    <property type="entry name" value="MoeA, C-terminal, domain IV"/>
    <property type="match status" value="1"/>
</dbReference>
<dbReference type="EC" id="2.10.1.1" evidence="6"/>
<proteinExistence type="inferred from homology"/>
<dbReference type="Proteomes" id="UP001169764">
    <property type="component" value="Unassembled WGS sequence"/>
</dbReference>
<keyword evidence="6" id="KW-0460">Magnesium</keyword>
<feature type="domain" description="MoaB/Mog" evidence="7">
    <location>
        <begin position="174"/>
        <end position="311"/>
    </location>
</feature>
<evidence type="ECO:0000256" key="3">
    <source>
        <dbReference type="ARBA" id="ARBA00010763"/>
    </source>
</evidence>
<dbReference type="NCBIfam" id="TIGR00177">
    <property type="entry name" value="molyb_syn"/>
    <property type="match status" value="1"/>
</dbReference>
<dbReference type="InterPro" id="IPR005110">
    <property type="entry name" value="MoeA_linker/N"/>
</dbReference>
<accession>A0ABT8YFK3</accession>
<dbReference type="RefSeq" id="WP_303546682.1">
    <property type="nucleotide sequence ID" value="NZ_JAUOTP010000012.1"/>
</dbReference>
<dbReference type="SUPFAM" id="SSF63867">
    <property type="entry name" value="MoeA C-terminal domain-like"/>
    <property type="match status" value="1"/>
</dbReference>
<evidence type="ECO:0000256" key="6">
    <source>
        <dbReference type="RuleBase" id="RU365090"/>
    </source>
</evidence>
<dbReference type="NCBIfam" id="NF045515">
    <property type="entry name" value="Glp_gephyrin"/>
    <property type="match status" value="1"/>
</dbReference>